<sequence>MCVCLFVLQMDGDSSTTDASQLGITGEYMASSHYVLQSQDDDAEESLNDNDDSRVKDNFREQDIYLPIANVARIMKNAVPQTGKIAKDAKECVQECVSEFISFITSEASERCHQEKRKTINGEDILFAMSTLGFDMYVEPLKLYLQKFREAMKGEKGIPGVAVGESLGEDLTDDSFTNPLPAGIITADGQQQNVMVYTTSYQQEGSIISYQSSPGLPNLCSVLPFLQDNRRSGVPGLFGHQRPGETLPAWHTRLVSALAGVHGREQRTIERKKTLSTSSSQGGCLLLHSVRSDTTTSAIPSANQTEPISVSMPMAGATTIDPNGTSTQATTLANPTMVNPTSVPVTTKPTDVPTATQPQATAPTTKPASLSGEATTVGVNHAITTDTIKITAPPATSGSGGGGGSSVVSTLPVTKPLNSNAPSDITVTPAPKPSVSTGTTVSGNQATTLSPAEAGQVGKATEKTTEAAKGQEQTTQLTSMMGRADGRQDGNTSITPSSSPLTKTSPPTAGTSSTRAGGPTFEDTTNTTTPAAPKMLLYSLNKRHEQNEEKRELVDVCKQLMDNLKDGNCVLTWQNHSGNIQLVSVEINGTVKTDKANQIYEDITKKRTDNKTLIAILASCGALLIMIVILAVCASHHRKPFHENQQHLTEELHTVENGYHDNPTLEVMEVQPEMQEKKMALNGEFNDSWIVPIDNLLKEDMPDEEDTHL</sequence>
<gene>
    <name evidence="1" type="ORF">L3Q82_009625</name>
</gene>
<dbReference type="Proteomes" id="UP000831701">
    <property type="component" value="Chromosome 10"/>
</dbReference>
<name>A0ACB8WGM8_9TELE</name>
<evidence type="ECO:0000313" key="2">
    <source>
        <dbReference type="Proteomes" id="UP000831701"/>
    </source>
</evidence>
<proteinExistence type="predicted"/>
<dbReference type="EMBL" id="CM041540">
    <property type="protein sequence ID" value="KAI3366992.1"/>
    <property type="molecule type" value="Genomic_DNA"/>
</dbReference>
<organism evidence="1 2">
    <name type="scientific">Scortum barcoo</name>
    <name type="common">barcoo grunter</name>
    <dbReference type="NCBI Taxonomy" id="214431"/>
    <lineage>
        <taxon>Eukaryota</taxon>
        <taxon>Metazoa</taxon>
        <taxon>Chordata</taxon>
        <taxon>Craniata</taxon>
        <taxon>Vertebrata</taxon>
        <taxon>Euteleostomi</taxon>
        <taxon>Actinopterygii</taxon>
        <taxon>Neopterygii</taxon>
        <taxon>Teleostei</taxon>
        <taxon>Neoteleostei</taxon>
        <taxon>Acanthomorphata</taxon>
        <taxon>Eupercaria</taxon>
        <taxon>Centrarchiformes</taxon>
        <taxon>Terapontoidei</taxon>
        <taxon>Terapontidae</taxon>
        <taxon>Scortum</taxon>
    </lineage>
</organism>
<keyword evidence="2" id="KW-1185">Reference proteome</keyword>
<accession>A0ACB8WGM8</accession>
<comment type="caution">
    <text evidence="1">The sequence shown here is derived from an EMBL/GenBank/DDBJ whole genome shotgun (WGS) entry which is preliminary data.</text>
</comment>
<protein>
    <submittedName>
        <fullName evidence="1">Uncharacterized protein</fullName>
    </submittedName>
</protein>
<reference evidence="1" key="1">
    <citation type="submission" date="2022-04" db="EMBL/GenBank/DDBJ databases">
        <title>Jade perch genome.</title>
        <authorList>
            <person name="Chao B."/>
        </authorList>
    </citation>
    <scope>NUCLEOTIDE SEQUENCE</scope>
    <source>
        <strain evidence="1">CB-2022</strain>
    </source>
</reference>
<evidence type="ECO:0000313" key="1">
    <source>
        <dbReference type="EMBL" id="KAI3366992.1"/>
    </source>
</evidence>